<reference evidence="3 4" key="1">
    <citation type="submission" date="2015-10" db="EMBL/GenBank/DDBJ databases">
        <title>Butyribacter intestini gen. nov., sp. nov., a butyric acid-producing bacterium of the family Lachnospiraceae isolated from the human faeces.</title>
        <authorList>
            <person name="Zou Y."/>
            <person name="Xue W."/>
            <person name="Luo G."/>
            <person name="Lv M."/>
        </authorList>
    </citation>
    <scope>NUCLEOTIDE SEQUENCE [LARGE SCALE GENOMIC DNA]</scope>
    <source>
        <strain evidence="3 4">TF01-11</strain>
    </source>
</reference>
<evidence type="ECO:0000313" key="4">
    <source>
        <dbReference type="Proteomes" id="UP000050833"/>
    </source>
</evidence>
<dbReference type="Pfam" id="PF04233">
    <property type="entry name" value="Phage_Mu_F"/>
    <property type="match status" value="1"/>
</dbReference>
<dbReference type="Pfam" id="PF18451">
    <property type="entry name" value="CdiA_C"/>
    <property type="match status" value="1"/>
</dbReference>
<dbReference type="RefSeq" id="WP_055941210.1">
    <property type="nucleotide sequence ID" value="NZ_LLKB01000001.1"/>
</dbReference>
<dbReference type="InterPro" id="IPR006528">
    <property type="entry name" value="Phage_head_morphogenesis_dom"/>
</dbReference>
<accession>A0AAW3JTK6</accession>
<dbReference type="CDD" id="cd13442">
    <property type="entry name" value="CDI_toxin_Bp1026b-like"/>
    <property type="match status" value="1"/>
</dbReference>
<keyword evidence="4" id="KW-1185">Reference proteome</keyword>
<dbReference type="InterPro" id="IPR040559">
    <property type="entry name" value="CdiA_C"/>
</dbReference>
<comment type="caution">
    <text evidence="3">The sequence shown here is derived from an EMBL/GenBank/DDBJ whole genome shotgun (WGS) entry which is preliminary data.</text>
</comment>
<name>A0AAW3JTK6_9FIRM</name>
<evidence type="ECO:0000259" key="1">
    <source>
        <dbReference type="Pfam" id="PF04233"/>
    </source>
</evidence>
<evidence type="ECO:0008006" key="5">
    <source>
        <dbReference type="Google" id="ProtNLM"/>
    </source>
</evidence>
<sequence>MGLMKFDRLNVLSENETISDERKRISRKKIPIHEYFEDMQISEEQKQKRIRLANLLLADVLFLFALSKGNNDKHYLVKSFQNRYTESVKSVAQQDKELSRYIRKVCENIVDTTLKDTKKPSDLTDSAGTEYRTSVDRAMNIAENEANSILNNEEYRSAIKNGCTKKKWISFGDERVRTDHADVDGEVVDIYKPFHVGGYLMMFPKDDSLGAGLEEIVNCRCSVEYLQDRVIVLDDKAIGTEDSGKKPTLFVDVTEEYLKAGKVNLGKVIDEKEYEKEGQRYCVDGKNVVLDYSESERKIAENLAGLLGANVKMIPRVLFPQGISTPDIFINNEAYDIKEPIGKGKAVIYNMVSKKKRQANNFVIDISHCPLSENEIRNQVADVYRSSHTRFIDKIILCKNGNILNIYKRIKKEE</sequence>
<dbReference type="AlphaFoldDB" id="A0AAW3JTK6"/>
<proteinExistence type="predicted"/>
<feature type="domain" description="tRNA nuclease CdiA C-terminal" evidence="2">
    <location>
        <begin position="325"/>
        <end position="403"/>
    </location>
</feature>
<evidence type="ECO:0000259" key="2">
    <source>
        <dbReference type="Pfam" id="PF18451"/>
    </source>
</evidence>
<evidence type="ECO:0000313" key="3">
    <source>
        <dbReference type="EMBL" id="KQC86032.1"/>
    </source>
</evidence>
<dbReference type="InterPro" id="IPR033806">
    <property type="entry name" value="CDI_toxin_Bp1026b-like"/>
</dbReference>
<gene>
    <name evidence="3" type="ORF">APZ18_02225</name>
</gene>
<dbReference type="GO" id="GO:0004549">
    <property type="term" value="F:tRNA-specific ribonuclease activity"/>
    <property type="evidence" value="ECO:0007669"/>
    <property type="project" value="InterPro"/>
</dbReference>
<dbReference type="EMBL" id="LLKB01000001">
    <property type="protein sequence ID" value="KQC86032.1"/>
    <property type="molecule type" value="Genomic_DNA"/>
</dbReference>
<organism evidence="3 4">
    <name type="scientific">Butyribacter intestini</name>
    <dbReference type="NCBI Taxonomy" id="1703332"/>
    <lineage>
        <taxon>Bacteria</taxon>
        <taxon>Bacillati</taxon>
        <taxon>Bacillota</taxon>
        <taxon>Clostridia</taxon>
        <taxon>Lachnospirales</taxon>
        <taxon>Lachnospiraceae</taxon>
        <taxon>Butyribacter</taxon>
    </lineage>
</organism>
<dbReference type="Gene3D" id="3.40.1350.120">
    <property type="match status" value="1"/>
</dbReference>
<feature type="domain" description="Phage head morphogenesis" evidence="1">
    <location>
        <begin position="133"/>
        <end position="223"/>
    </location>
</feature>
<protein>
    <recommendedName>
        <fullName evidence="5">tRNA nuclease CdiA C-terminal domain-containing protein</fullName>
    </recommendedName>
</protein>
<dbReference type="Proteomes" id="UP000050833">
    <property type="component" value="Unassembled WGS sequence"/>
</dbReference>